<dbReference type="AlphaFoldDB" id="A0A2T0BIY2"/>
<dbReference type="GO" id="GO:0008745">
    <property type="term" value="F:N-acetylmuramoyl-L-alanine amidase activity"/>
    <property type="evidence" value="ECO:0007669"/>
    <property type="project" value="UniProtKB-EC"/>
</dbReference>
<dbReference type="PANTHER" id="PTHR30032">
    <property type="entry name" value="N-ACETYLMURAMOYL-L-ALANINE AMIDASE-RELATED"/>
    <property type="match status" value="1"/>
</dbReference>
<dbReference type="InterPro" id="IPR051922">
    <property type="entry name" value="Bact_Sporulation_Assoc"/>
</dbReference>
<name>A0A2T0BIY2_9CLOT</name>
<comment type="caution">
    <text evidence="2">The sequence shown here is derived from an EMBL/GenBank/DDBJ whole genome shotgun (WGS) entry which is preliminary data.</text>
</comment>
<dbReference type="InterPro" id="IPR007253">
    <property type="entry name" value="Cell_wall-bd_2"/>
</dbReference>
<accession>A0A2T0BIY2</accession>
<dbReference type="OrthoDB" id="411361at2"/>
<gene>
    <name evidence="2" type="primary">lytC_15</name>
    <name evidence="2" type="ORF">CLLU_25690</name>
</gene>
<proteinExistence type="predicted"/>
<dbReference type="Pfam" id="PF04122">
    <property type="entry name" value="CW_binding_2"/>
    <property type="match status" value="3"/>
</dbReference>
<dbReference type="Proteomes" id="UP000237798">
    <property type="component" value="Unassembled WGS sequence"/>
</dbReference>
<feature type="signal peptide" evidence="1">
    <location>
        <begin position="1"/>
        <end position="28"/>
    </location>
</feature>
<dbReference type="EC" id="3.5.1.28" evidence="2"/>
<evidence type="ECO:0000313" key="2">
    <source>
        <dbReference type="EMBL" id="PRR83834.1"/>
    </source>
</evidence>
<dbReference type="PANTHER" id="PTHR30032:SF8">
    <property type="entry name" value="GERMINATION-SPECIFIC N-ACETYLMURAMOYL-L-ALANINE AMIDASE"/>
    <property type="match status" value="1"/>
</dbReference>
<evidence type="ECO:0000256" key="1">
    <source>
        <dbReference type="SAM" id="SignalP"/>
    </source>
</evidence>
<dbReference type="InterPro" id="IPR008930">
    <property type="entry name" value="Terpenoid_cyclase/PrenylTrfase"/>
</dbReference>
<dbReference type="Gene3D" id="1.50.10.20">
    <property type="match status" value="1"/>
</dbReference>
<protein>
    <submittedName>
        <fullName evidence="2">N-acetylmuramoyl-L-alanine amidase LytC</fullName>
        <ecNumber evidence="2">3.5.1.28</ecNumber>
    </submittedName>
</protein>
<dbReference type="CDD" id="cd00688">
    <property type="entry name" value="ISOPREN_C2_like"/>
    <property type="match status" value="1"/>
</dbReference>
<keyword evidence="3" id="KW-1185">Reference proteome</keyword>
<dbReference type="EMBL" id="PVXP01000043">
    <property type="protein sequence ID" value="PRR83834.1"/>
    <property type="molecule type" value="Genomic_DNA"/>
</dbReference>
<reference evidence="2 3" key="1">
    <citation type="submission" date="2018-03" db="EMBL/GenBank/DDBJ databases">
        <title>Genome sequence of Clostridium luticellarii DSM 29923.</title>
        <authorList>
            <person name="Poehlein A."/>
            <person name="Daniel R."/>
        </authorList>
    </citation>
    <scope>NUCLEOTIDE SEQUENCE [LARGE SCALE GENOMIC DNA]</scope>
    <source>
        <strain evidence="2 3">DSM 29923</strain>
    </source>
</reference>
<dbReference type="RefSeq" id="WP_158255925.1">
    <property type="nucleotide sequence ID" value="NZ_PVXP01000043.1"/>
</dbReference>
<dbReference type="Gene3D" id="3.40.50.12090">
    <property type="match status" value="2"/>
</dbReference>
<keyword evidence="1" id="KW-0732">Signal</keyword>
<evidence type="ECO:0000313" key="3">
    <source>
        <dbReference type="Proteomes" id="UP000237798"/>
    </source>
</evidence>
<sequence length="622" mass="65429">MKKIVSKVTVFLFMLSISLSGIETNAYAGTISGTTSGTGTANIAKERIYGNDRIDTSLKISQKGWKDGSGTVIIAQGYGYADALCAAPLAKKNNAPIILSGQDSLSSNAISEIKRLKAAKAFVIGGEASLSDNIISQLKGIEISDVQRLGGQNRYETSVKVAQNLGSVSNVVVTSGAGYADSLSIAPIAASKGMPILLSESSSLPDVVSSYIKSVNPGKTYVIGGSSSIGDSVKNSLPNSQRIGGATRFATNLAILQNFKSDLDFEKIYIAEGDGPTGSEFADALSGSALAAQKSAPMVLVYKTISSDMADFIKESIYKDTTLIALGGTSVVPDTILSQIEGLFNGVSTEVLNALSGAIDKTLEKGIEDEWQALGVARYGVTVPSNYLTNLKKNIKSMLNQPTDYERITLALMSIGQDPTNFEGINFIEKIYNNKELSDQGINAYVFALIALDSGDFEIPKNSVNTRDSLISGILEQKTNDGGWSYGGVTADPDMTAMALTALAPYASSNSDVKQAVNKAFDRLSSIQENDGGYSSWGTANSESASQVIIALCANGVDPGSEKFTKNGKTPVDSLLSYQVSGGGFCHVKGGGYNSMATEQAVQALEAYKMFKEGAGGIYTFK</sequence>
<feature type="chain" id="PRO_5015683750" evidence="1">
    <location>
        <begin position="29"/>
        <end position="622"/>
    </location>
</feature>
<dbReference type="SUPFAM" id="SSF48239">
    <property type="entry name" value="Terpenoid cyclases/Protein prenyltransferases"/>
    <property type="match status" value="1"/>
</dbReference>
<organism evidence="2 3">
    <name type="scientific">Clostridium luticellarii</name>
    <dbReference type="NCBI Taxonomy" id="1691940"/>
    <lineage>
        <taxon>Bacteria</taxon>
        <taxon>Bacillati</taxon>
        <taxon>Bacillota</taxon>
        <taxon>Clostridia</taxon>
        <taxon>Eubacteriales</taxon>
        <taxon>Clostridiaceae</taxon>
        <taxon>Clostridium</taxon>
    </lineage>
</organism>
<keyword evidence="2" id="KW-0378">Hydrolase</keyword>